<gene>
    <name evidence="2" type="ORF">D7V20_13010</name>
</gene>
<feature type="compositionally biased region" description="Polar residues" evidence="1">
    <location>
        <begin position="146"/>
        <end position="160"/>
    </location>
</feature>
<evidence type="ECO:0000313" key="2">
    <source>
        <dbReference type="EMBL" id="RKG36874.1"/>
    </source>
</evidence>
<feature type="region of interest" description="Disordered" evidence="1">
    <location>
        <begin position="145"/>
        <end position="203"/>
    </location>
</feature>
<sequence length="203" mass="22241">MASVTGLTHAGDEIKLKKSCLKDYPEVVGESNPELLSIYSQLCDKKNKDNKNSILILAAQKFQQMGKSNKAMQIVSYLETQNIQSNELTDVKFLSGVSLAHDALNKMRNNEMRYLSEDGTYPVAKSLSDAIKQAAPSSVLVEKQQEVNTTNVKTSKSTRPVRSARPTKTVRKAKVATPTTKSTAPVKPKPTTNSANQNPFGKL</sequence>
<protein>
    <submittedName>
        <fullName evidence="2">DUF3676 domain-containing protein</fullName>
    </submittedName>
</protein>
<dbReference type="Proteomes" id="UP000280405">
    <property type="component" value="Unassembled WGS sequence"/>
</dbReference>
<dbReference type="EMBL" id="RAXT01000032">
    <property type="protein sequence ID" value="RKG36874.1"/>
    <property type="molecule type" value="Genomic_DNA"/>
</dbReference>
<accession>A0A3A8F3J6</accession>
<dbReference type="OrthoDB" id="6711608at2"/>
<reference evidence="2 3" key="1">
    <citation type="submission" date="2018-09" db="EMBL/GenBank/DDBJ databases">
        <title>The draft genome of Acinetobacter spp. strains.</title>
        <authorList>
            <person name="Qin J."/>
            <person name="Feng Y."/>
            <person name="Zong Z."/>
        </authorList>
    </citation>
    <scope>NUCLEOTIDE SEQUENCE [LARGE SCALE GENOMIC DNA]</scope>
    <source>
        <strain evidence="2 3">WCHAc060115</strain>
    </source>
</reference>
<keyword evidence="3" id="KW-1185">Reference proteome</keyword>
<evidence type="ECO:0000313" key="3">
    <source>
        <dbReference type="Proteomes" id="UP000280405"/>
    </source>
</evidence>
<comment type="caution">
    <text evidence="2">The sequence shown here is derived from an EMBL/GenBank/DDBJ whole genome shotgun (WGS) entry which is preliminary data.</text>
</comment>
<dbReference type="AlphaFoldDB" id="A0A3A8F3J6"/>
<proteinExistence type="predicted"/>
<organism evidence="2 3">
    <name type="scientific">Acinetobacter rongchengensis</name>
    <dbReference type="NCBI Taxonomy" id="2419601"/>
    <lineage>
        <taxon>Bacteria</taxon>
        <taxon>Pseudomonadati</taxon>
        <taxon>Pseudomonadota</taxon>
        <taxon>Gammaproteobacteria</taxon>
        <taxon>Moraxellales</taxon>
        <taxon>Moraxellaceae</taxon>
        <taxon>Acinetobacter</taxon>
    </lineage>
</organism>
<name>A0A3A8F3J6_9GAMM</name>
<dbReference type="RefSeq" id="WP_120384654.1">
    <property type="nucleotide sequence ID" value="NZ_RAXT01000032.1"/>
</dbReference>
<evidence type="ECO:0000256" key="1">
    <source>
        <dbReference type="SAM" id="MobiDB-lite"/>
    </source>
</evidence>
<feature type="compositionally biased region" description="Polar residues" evidence="1">
    <location>
        <begin position="190"/>
        <end position="203"/>
    </location>
</feature>